<comment type="caution">
    <text evidence="2">The sequence shown here is derived from an EMBL/GenBank/DDBJ whole genome shotgun (WGS) entry which is preliminary data.</text>
</comment>
<organism evidence="2 3">
    <name type="scientific">Liparis tanakae</name>
    <name type="common">Tanaka's snailfish</name>
    <dbReference type="NCBI Taxonomy" id="230148"/>
    <lineage>
        <taxon>Eukaryota</taxon>
        <taxon>Metazoa</taxon>
        <taxon>Chordata</taxon>
        <taxon>Craniata</taxon>
        <taxon>Vertebrata</taxon>
        <taxon>Euteleostomi</taxon>
        <taxon>Actinopterygii</taxon>
        <taxon>Neopterygii</taxon>
        <taxon>Teleostei</taxon>
        <taxon>Neoteleostei</taxon>
        <taxon>Acanthomorphata</taxon>
        <taxon>Eupercaria</taxon>
        <taxon>Perciformes</taxon>
        <taxon>Cottioidei</taxon>
        <taxon>Cottales</taxon>
        <taxon>Liparidae</taxon>
        <taxon>Liparis</taxon>
    </lineage>
</organism>
<feature type="compositionally biased region" description="Polar residues" evidence="1">
    <location>
        <begin position="111"/>
        <end position="125"/>
    </location>
</feature>
<evidence type="ECO:0000256" key="1">
    <source>
        <dbReference type="SAM" id="MobiDB-lite"/>
    </source>
</evidence>
<proteinExistence type="predicted"/>
<evidence type="ECO:0000313" key="2">
    <source>
        <dbReference type="EMBL" id="TNN38044.1"/>
    </source>
</evidence>
<dbReference type="Proteomes" id="UP000314294">
    <property type="component" value="Unassembled WGS sequence"/>
</dbReference>
<feature type="region of interest" description="Disordered" evidence="1">
    <location>
        <begin position="98"/>
        <end position="125"/>
    </location>
</feature>
<gene>
    <name evidence="2" type="ORF">EYF80_051796</name>
</gene>
<accession>A0A4Z2FB58</accession>
<dbReference type="AlphaFoldDB" id="A0A4Z2FB58"/>
<reference evidence="2 3" key="1">
    <citation type="submission" date="2019-03" db="EMBL/GenBank/DDBJ databases">
        <title>First draft genome of Liparis tanakae, snailfish: a comprehensive survey of snailfish specific genes.</title>
        <authorList>
            <person name="Kim W."/>
            <person name="Song I."/>
            <person name="Jeong J.-H."/>
            <person name="Kim D."/>
            <person name="Kim S."/>
            <person name="Ryu S."/>
            <person name="Song J.Y."/>
            <person name="Lee S.K."/>
        </authorList>
    </citation>
    <scope>NUCLEOTIDE SEQUENCE [LARGE SCALE GENOMIC DNA]</scope>
    <source>
        <tissue evidence="2">Muscle</tissue>
    </source>
</reference>
<evidence type="ECO:0000313" key="3">
    <source>
        <dbReference type="Proteomes" id="UP000314294"/>
    </source>
</evidence>
<keyword evidence="3" id="KW-1185">Reference proteome</keyword>
<protein>
    <submittedName>
        <fullName evidence="2">Uncharacterized protein</fullName>
    </submittedName>
</protein>
<dbReference type="EMBL" id="SRLO01001413">
    <property type="protein sequence ID" value="TNN38044.1"/>
    <property type="molecule type" value="Genomic_DNA"/>
</dbReference>
<sequence length="125" mass="13558">MAVEKGVELREGSGVLEEKMDFFFWGGFFRLECASSPAPPIFIKAAVNTPPERNMINTVGFELCRKQGPSAEDQLLNLLSSRLCAALFLPPSGGGPLPADSGPFYDESVLGSGSRQPRRQQNTPQ</sequence>
<name>A0A4Z2FB58_9TELE</name>